<gene>
    <name evidence="2" type="ORF">CDL15_Pgr021591</name>
</gene>
<dbReference type="AlphaFoldDB" id="A0A218WRE1"/>
<dbReference type="PANTHER" id="PTHR37389:SF40">
    <property type="entry name" value="NODULIN-24"/>
    <property type="match status" value="1"/>
</dbReference>
<evidence type="ECO:0000313" key="2">
    <source>
        <dbReference type="EMBL" id="OWM75427.1"/>
    </source>
</evidence>
<feature type="signal peptide" evidence="1">
    <location>
        <begin position="1"/>
        <end position="26"/>
    </location>
</feature>
<sequence>MRPGTFVLLGLLAAAILLIAAEVAVSTDLPETSSAGEKAAVEVTTESNNGVNDAKYGGYPGGGYGGYPGGGYGGYPRGGGYGHGGHGGYPGRGGYGGYPGRGRGYGGGYCRYGCCEWGNYGRNCRRCCSYAGEAVDKVVVPQEVDKPHN</sequence>
<name>A0A218WRE1_PUNGR</name>
<dbReference type="InterPro" id="IPR010800">
    <property type="entry name" value="GRP"/>
</dbReference>
<evidence type="ECO:0008006" key="4">
    <source>
        <dbReference type="Google" id="ProtNLM"/>
    </source>
</evidence>
<feature type="chain" id="PRO_5012849563" description="Glycine-rich protein-like" evidence="1">
    <location>
        <begin position="27"/>
        <end position="149"/>
    </location>
</feature>
<dbReference type="PANTHER" id="PTHR37389">
    <property type="entry name" value="NODULIN-24"/>
    <property type="match status" value="1"/>
</dbReference>
<reference evidence="3" key="1">
    <citation type="journal article" date="2017" name="Plant J.">
        <title>The pomegranate (Punica granatum L.) genome and the genomics of punicalagin biosynthesis.</title>
        <authorList>
            <person name="Qin G."/>
            <person name="Xu C."/>
            <person name="Ming R."/>
            <person name="Tang H."/>
            <person name="Guyot R."/>
            <person name="Kramer E.M."/>
            <person name="Hu Y."/>
            <person name="Yi X."/>
            <person name="Qi Y."/>
            <person name="Xu X."/>
            <person name="Gao Z."/>
            <person name="Pan H."/>
            <person name="Jian J."/>
            <person name="Tian Y."/>
            <person name="Yue Z."/>
            <person name="Xu Y."/>
        </authorList>
    </citation>
    <scope>NUCLEOTIDE SEQUENCE [LARGE SCALE GENOMIC DNA]</scope>
    <source>
        <strain evidence="3">cv. Dabenzi</strain>
    </source>
</reference>
<comment type="caution">
    <text evidence="2">The sequence shown here is derived from an EMBL/GenBank/DDBJ whole genome shotgun (WGS) entry which is preliminary data.</text>
</comment>
<evidence type="ECO:0000313" key="3">
    <source>
        <dbReference type="Proteomes" id="UP000197138"/>
    </source>
</evidence>
<evidence type="ECO:0000256" key="1">
    <source>
        <dbReference type="SAM" id="SignalP"/>
    </source>
</evidence>
<dbReference type="Pfam" id="PF07172">
    <property type="entry name" value="GRP"/>
    <property type="match status" value="1"/>
</dbReference>
<dbReference type="EMBL" id="MTKT01003240">
    <property type="protein sequence ID" value="OWM75427.1"/>
    <property type="molecule type" value="Genomic_DNA"/>
</dbReference>
<dbReference type="Proteomes" id="UP000197138">
    <property type="component" value="Unassembled WGS sequence"/>
</dbReference>
<proteinExistence type="predicted"/>
<organism evidence="2 3">
    <name type="scientific">Punica granatum</name>
    <name type="common">Pomegranate</name>
    <dbReference type="NCBI Taxonomy" id="22663"/>
    <lineage>
        <taxon>Eukaryota</taxon>
        <taxon>Viridiplantae</taxon>
        <taxon>Streptophyta</taxon>
        <taxon>Embryophyta</taxon>
        <taxon>Tracheophyta</taxon>
        <taxon>Spermatophyta</taxon>
        <taxon>Magnoliopsida</taxon>
        <taxon>eudicotyledons</taxon>
        <taxon>Gunneridae</taxon>
        <taxon>Pentapetalae</taxon>
        <taxon>rosids</taxon>
        <taxon>malvids</taxon>
        <taxon>Myrtales</taxon>
        <taxon>Lythraceae</taxon>
        <taxon>Punica</taxon>
    </lineage>
</organism>
<protein>
    <recommendedName>
        <fullName evidence="4">Glycine-rich protein-like</fullName>
    </recommendedName>
</protein>
<keyword evidence="1" id="KW-0732">Signal</keyword>
<accession>A0A218WRE1</accession>